<evidence type="ECO:0008006" key="3">
    <source>
        <dbReference type="Google" id="ProtNLM"/>
    </source>
</evidence>
<evidence type="ECO:0000313" key="2">
    <source>
        <dbReference type="Proteomes" id="UP000776252"/>
    </source>
</evidence>
<name>A0ABS6BXM6_9CLOT</name>
<proteinExistence type="predicted"/>
<dbReference type="Proteomes" id="UP000776252">
    <property type="component" value="Unassembled WGS sequence"/>
</dbReference>
<sequence length="519" mass="59694">MDLSILFNGNNYTLHVNSYNSKAGSLNITFLDINKTYELYISSVRDLRFSNILKTKRTVDQFYYKYNVDDVITSSNRNLKILEKVLISNTTTTNTKAYRYLCLNCSNIDTITAKALNRGSDCLVCSHKKTVTGINDINTTHLHLTTYFCDNTVPFIFSWSTRKKFDVKCPDCGYIKRMRARTINESGFACPICGDGKSWPSKFVMSVLAQLNLKYTLEYYPIWIQSIKKFVVYYDFYIPKFNCIIEVNGPQHTIKDFCKRLSTKSSRRRTLEEEIANDALKKELATNNGIENYIVIDAQRSELDWIKNSILNSELPDLISLENIDWKKCSAFANSTLVISACKLWMHDLGILKICEKLHLSRKTIRIYLKSGAKLGWCNYDSKNAMKESKLRTPRTFLNKAVVCLETGEIFPSIKDASAATGANSINIGQCCKNKRKSSGNFHWMYEDSFKTYTTDDIKLILQSEPFIINLDTLEVFNSIKDAQLHYNSKGNITLCCQGKYSTACGYRWMYYNKYKNQT</sequence>
<organism evidence="1 2">
    <name type="scientific">Clostridium frigoris</name>
    <dbReference type="NCBI Taxonomy" id="205327"/>
    <lineage>
        <taxon>Bacteria</taxon>
        <taxon>Bacillati</taxon>
        <taxon>Bacillota</taxon>
        <taxon>Clostridia</taxon>
        <taxon>Eubacteriales</taxon>
        <taxon>Clostridiaceae</taxon>
        <taxon>Clostridium</taxon>
    </lineage>
</organism>
<comment type="caution">
    <text evidence="1">The sequence shown here is derived from an EMBL/GenBank/DDBJ whole genome shotgun (WGS) entry which is preliminary data.</text>
</comment>
<dbReference type="RefSeq" id="WP_216151164.1">
    <property type="nucleotide sequence ID" value="NZ_JAHLDV010000059.1"/>
</dbReference>
<gene>
    <name evidence="1" type="ORF">KPL37_16700</name>
</gene>
<dbReference type="EMBL" id="JAHLDV010000059">
    <property type="protein sequence ID" value="MBU3161349.1"/>
    <property type="molecule type" value="Genomic_DNA"/>
</dbReference>
<evidence type="ECO:0000313" key="1">
    <source>
        <dbReference type="EMBL" id="MBU3161349.1"/>
    </source>
</evidence>
<accession>A0ABS6BXM6</accession>
<protein>
    <recommendedName>
        <fullName evidence="3">Zinc-ribbon domain-containing protein</fullName>
    </recommendedName>
</protein>
<reference evidence="1 2" key="1">
    <citation type="submission" date="2021-06" db="EMBL/GenBank/DDBJ databases">
        <title>Clostridia strains as spoilage organisms.</title>
        <authorList>
            <person name="Wambui J."/>
            <person name="Stephan R."/>
            <person name="Stevens M.J.A."/>
        </authorList>
    </citation>
    <scope>NUCLEOTIDE SEQUENCE [LARGE SCALE GENOMIC DNA]</scope>
    <source>
        <strain evidence="1 2">DSM 14204</strain>
    </source>
</reference>
<keyword evidence="2" id="KW-1185">Reference proteome</keyword>